<evidence type="ECO:0000256" key="13">
    <source>
        <dbReference type="ARBA" id="ARBA00023242"/>
    </source>
</evidence>
<evidence type="ECO:0000256" key="9">
    <source>
        <dbReference type="ARBA" id="ARBA00022843"/>
    </source>
</evidence>
<keyword evidence="8" id="KW-0862">Zinc</keyword>
<dbReference type="AlphaFoldDB" id="A0A9L0RVD6"/>
<dbReference type="FunFam" id="3.30.160.60:FF:001640">
    <property type="entry name" value="Zinc finger and BTB domain containing 40"/>
    <property type="match status" value="1"/>
</dbReference>
<comment type="function">
    <text evidence="1">May be involved in transcriptional regulation.</text>
</comment>
<evidence type="ECO:0000256" key="2">
    <source>
        <dbReference type="ARBA" id="ARBA00004123"/>
    </source>
</evidence>
<keyword evidence="10" id="KW-0805">Transcription regulation</keyword>
<evidence type="ECO:0000256" key="7">
    <source>
        <dbReference type="ARBA" id="ARBA00022771"/>
    </source>
</evidence>
<feature type="domain" description="C2H2-type" evidence="17">
    <location>
        <begin position="899"/>
        <end position="927"/>
    </location>
</feature>
<sequence length="1188" mass="131701">MELPNYSRQLLQQLYTLCKEQQFCDCTISIGTIYFKAHKLVLAAASLLFKTLLDNTDTISIDASVVSPEEFALLLEMMYTGKLPVGKYNFSKIISLADSLQMFDVAVSCKNLLSSLVNCSVQGQVVSDVSVPASESFRKELEKPEVEILSSEGAGEPHSSLEVSTPPGGPVKAETEETEEAVHTVAQEMSVGPSTAQELQGTADTPVETPHAARVCSPCPVVQGFSEAKETRPEPEYEKKHYQLNFLLENENIFSDALLITHDVLKRLEECSEIKGAQKETIMGCLEGEEGHAAFQRILDKVRDESLDVQTVVSLLRLYQDSNPAVKTALLDSKLEDVEAVRPKGSTEEGKTLSVLLLEHKEDLIQCVTQLRPIVEFLETAKEEFLPGPEKRVILDCCEGRTPKETIENLLHRMSEEKTLAAESLVKLLQAVKMTFPNLGLLLENLQKLAALPSTTVQASADDYGTELLRRYQENLSEIFTDNQMLLKMIPRVKSLASGDREVMEKLVQRDSGSGGFSSLVSAVLEKQTLSAAAVWQLLLEAQEAKSCPLNLLVEEIRREPGADAFFRAVTTPQSAALEAVLRHHKLILEAIQQRTELKGCASEDESLVETVREILSVSSETASPEASLRAVLSRAMEKSVSAIEICHLLCSVHGSFPSLQPVMRELAHAGFLTQENGEEGWKVSDTFHLEANDKADEKAAEPAEEDRQSGKQNEQGEAGSLPEQENDASASPDSAKKSFVCKACDKSFHFYCRLKVHVRRCRAAKSRQAQCKEGDETKGSKGELENQQLEAHGAGAEADGPRKKKKRLPVTCDLCGREFAHASGMQYHKLTEHFDEKPFSCEECGAKFAANSTLKNHLRLHTGDRPFMCKHCLMTFTQASALAYHTKKKHSEDVEDPYDCKKCRLSFPTLQDHRRHIHEVHSKEYHPCPTCGKIFSAPSMLERHMVTHVGGKPFSCGICNKAYQQLSGLWYHNRTHHPDVFAAQNHRSSKFSSLQCSSCDRTFPNTVEHKKHIKAEHADMKFHECEQCKELFPTPALLQVHIKCQHSGLQPFRCLYCAATFRFPGALQHHVTTEHFRQSESTFPCELCGELFTSQAQLDGHLESEHPKVTSTETQAAASQMVQVIQTPEPAAPTEQVITLEETQLAGSQVFVTLPDSQTSQTSSELVAVTVEDLLDGTVTLICGEAK</sequence>
<keyword evidence="5" id="KW-0479">Metal-binding</keyword>
<keyword evidence="7 14" id="KW-0863">Zinc-finger</keyword>
<dbReference type="GeneTree" id="ENSGT00930000151052"/>
<feature type="domain" description="C2H2-type" evidence="17">
    <location>
        <begin position="995"/>
        <end position="1023"/>
    </location>
</feature>
<evidence type="ECO:0000256" key="1">
    <source>
        <dbReference type="ARBA" id="ARBA00003767"/>
    </source>
</evidence>
<dbReference type="PANTHER" id="PTHR24394">
    <property type="entry name" value="ZINC FINGER PROTEIN"/>
    <property type="match status" value="1"/>
</dbReference>
<feature type="domain" description="C2H2-type" evidence="17">
    <location>
        <begin position="811"/>
        <end position="839"/>
    </location>
</feature>
<reference evidence="18" key="2">
    <citation type="submission" date="2025-08" db="UniProtKB">
        <authorList>
            <consortium name="Ensembl"/>
        </authorList>
    </citation>
    <scope>IDENTIFICATION</scope>
    <source>
        <strain evidence="18">Thoroughbred</strain>
    </source>
</reference>
<evidence type="ECO:0000256" key="14">
    <source>
        <dbReference type="PROSITE-ProRule" id="PRU00042"/>
    </source>
</evidence>
<gene>
    <name evidence="18" type="primary">ZBTB40</name>
</gene>
<evidence type="ECO:0000256" key="15">
    <source>
        <dbReference type="SAM" id="MobiDB-lite"/>
    </source>
</evidence>
<dbReference type="SMART" id="SM00225">
    <property type="entry name" value="BTB"/>
    <property type="match status" value="1"/>
</dbReference>
<dbReference type="PROSITE" id="PS50097">
    <property type="entry name" value="BTB"/>
    <property type="match status" value="1"/>
</dbReference>
<dbReference type="InterPro" id="IPR000210">
    <property type="entry name" value="BTB/POZ_dom"/>
</dbReference>
<keyword evidence="13" id="KW-0539">Nucleus</keyword>
<dbReference type="InterPro" id="IPR013087">
    <property type="entry name" value="Znf_C2H2_type"/>
</dbReference>
<feature type="region of interest" description="Disordered" evidence="15">
    <location>
        <begin position="151"/>
        <end position="172"/>
    </location>
</feature>
<feature type="domain" description="C2H2-type" evidence="17">
    <location>
        <begin position="868"/>
        <end position="896"/>
    </location>
</feature>
<dbReference type="Gene3D" id="3.30.710.10">
    <property type="entry name" value="Potassium Channel Kv1.1, Chain A"/>
    <property type="match status" value="1"/>
</dbReference>
<dbReference type="FunFam" id="3.30.160.60:FF:000917">
    <property type="entry name" value="Zinc finger and BTB domain containing 40"/>
    <property type="match status" value="1"/>
</dbReference>
<reference evidence="18" key="3">
    <citation type="submission" date="2025-09" db="UniProtKB">
        <authorList>
            <consortium name="Ensembl"/>
        </authorList>
    </citation>
    <scope>IDENTIFICATION</scope>
    <source>
        <strain evidence="18">Thoroughbred</strain>
    </source>
</reference>
<dbReference type="GO" id="GO:0008270">
    <property type="term" value="F:zinc ion binding"/>
    <property type="evidence" value="ECO:0007669"/>
    <property type="project" value="UniProtKB-KW"/>
</dbReference>
<evidence type="ECO:0000259" key="16">
    <source>
        <dbReference type="PROSITE" id="PS50097"/>
    </source>
</evidence>
<dbReference type="SUPFAM" id="SSF54695">
    <property type="entry name" value="POZ domain"/>
    <property type="match status" value="1"/>
</dbReference>
<feature type="region of interest" description="Disordered" evidence="15">
    <location>
        <begin position="695"/>
        <end position="733"/>
    </location>
</feature>
<dbReference type="FunFam" id="3.30.710.10:FF:000058">
    <property type="entry name" value="Zinc finger and BTB domain containing 40"/>
    <property type="match status" value="1"/>
</dbReference>
<dbReference type="InterPro" id="IPR036236">
    <property type="entry name" value="Znf_C2H2_sf"/>
</dbReference>
<dbReference type="Proteomes" id="UP000002281">
    <property type="component" value="Chromosome 2"/>
</dbReference>
<organism evidence="18 19">
    <name type="scientific">Equus caballus</name>
    <name type="common">Horse</name>
    <dbReference type="NCBI Taxonomy" id="9796"/>
    <lineage>
        <taxon>Eukaryota</taxon>
        <taxon>Metazoa</taxon>
        <taxon>Chordata</taxon>
        <taxon>Craniata</taxon>
        <taxon>Vertebrata</taxon>
        <taxon>Euteleostomi</taxon>
        <taxon>Mammalia</taxon>
        <taxon>Eutheria</taxon>
        <taxon>Laurasiatheria</taxon>
        <taxon>Perissodactyla</taxon>
        <taxon>Equidae</taxon>
        <taxon>Equus</taxon>
    </lineage>
</organism>
<keyword evidence="12" id="KW-0804">Transcription</keyword>
<name>A0A9L0RVD6_HORSE</name>
<feature type="domain" description="C2H2-type" evidence="17">
    <location>
        <begin position="840"/>
        <end position="867"/>
    </location>
</feature>
<dbReference type="Pfam" id="PF00096">
    <property type="entry name" value="zf-C2H2"/>
    <property type="match status" value="2"/>
</dbReference>
<dbReference type="FunFam" id="3.30.160.60:FF:001143">
    <property type="entry name" value="zinc finger and BTB domain-containing protein 40"/>
    <property type="match status" value="1"/>
</dbReference>
<protein>
    <submittedName>
        <fullName evidence="18">Zinc finger and BTB domain containing 40</fullName>
    </submittedName>
</protein>
<comment type="similarity">
    <text evidence="3">Belongs to the krueppel C2H2-type zinc-finger protein family.</text>
</comment>
<reference evidence="18 19" key="1">
    <citation type="journal article" date="2009" name="Science">
        <title>Genome sequence, comparative analysis, and population genetics of the domestic horse.</title>
        <authorList>
            <consortium name="Broad Institute Genome Sequencing Platform"/>
            <consortium name="Broad Institute Whole Genome Assembly Team"/>
            <person name="Wade C.M."/>
            <person name="Giulotto E."/>
            <person name="Sigurdsson S."/>
            <person name="Zoli M."/>
            <person name="Gnerre S."/>
            <person name="Imsland F."/>
            <person name="Lear T.L."/>
            <person name="Adelson D.L."/>
            <person name="Bailey E."/>
            <person name="Bellone R.R."/>
            <person name="Bloecker H."/>
            <person name="Distl O."/>
            <person name="Edgar R.C."/>
            <person name="Garber M."/>
            <person name="Leeb T."/>
            <person name="Mauceli E."/>
            <person name="MacLeod J.N."/>
            <person name="Penedo M.C.T."/>
            <person name="Raison J.M."/>
            <person name="Sharpe T."/>
            <person name="Vogel J."/>
            <person name="Andersson L."/>
            <person name="Antczak D.F."/>
            <person name="Biagi T."/>
            <person name="Binns M.M."/>
            <person name="Chowdhary B.P."/>
            <person name="Coleman S.J."/>
            <person name="Della Valle G."/>
            <person name="Fryc S."/>
            <person name="Guerin G."/>
            <person name="Hasegawa T."/>
            <person name="Hill E.W."/>
            <person name="Jurka J."/>
            <person name="Kiialainen A."/>
            <person name="Lindgren G."/>
            <person name="Liu J."/>
            <person name="Magnani E."/>
            <person name="Mickelson J.R."/>
            <person name="Murray J."/>
            <person name="Nergadze S.G."/>
            <person name="Onofrio R."/>
            <person name="Pedroni S."/>
            <person name="Piras M.F."/>
            <person name="Raudsepp T."/>
            <person name="Rocchi M."/>
            <person name="Roeed K.H."/>
            <person name="Ryder O.A."/>
            <person name="Searle S."/>
            <person name="Skow L."/>
            <person name="Swinburne J.E."/>
            <person name="Syvaenen A.C."/>
            <person name="Tozaki T."/>
            <person name="Valberg S.J."/>
            <person name="Vaudin M."/>
            <person name="White J.R."/>
            <person name="Zody M.C."/>
            <person name="Lander E.S."/>
            <person name="Lindblad-Toh K."/>
        </authorList>
    </citation>
    <scope>NUCLEOTIDE SEQUENCE [LARGE SCALE GENOMIC DNA]</scope>
    <source>
        <strain evidence="18 19">Thoroughbred</strain>
    </source>
</reference>
<feature type="region of interest" description="Disordered" evidence="15">
    <location>
        <begin position="770"/>
        <end position="805"/>
    </location>
</feature>
<dbReference type="GO" id="GO:0005634">
    <property type="term" value="C:nucleus"/>
    <property type="evidence" value="ECO:0007669"/>
    <property type="project" value="UniProtKB-SubCell"/>
</dbReference>
<dbReference type="Ensembl" id="ENSECAT00000086787.1">
    <property type="protein sequence ID" value="ENSECAP00000065758.1"/>
    <property type="gene ID" value="ENSECAG00000016319.4"/>
</dbReference>
<feature type="compositionally biased region" description="Basic and acidic residues" evidence="15">
    <location>
        <begin position="771"/>
        <end position="785"/>
    </location>
</feature>
<keyword evidence="11" id="KW-0238">DNA-binding</keyword>
<dbReference type="FunFam" id="3.30.160.60:FF:001154">
    <property type="entry name" value="zinc finger and BTB domain-containing protein 40"/>
    <property type="match status" value="1"/>
</dbReference>
<feature type="domain" description="C2H2-type" evidence="17">
    <location>
        <begin position="1084"/>
        <end position="1107"/>
    </location>
</feature>
<dbReference type="Gene3D" id="3.30.160.60">
    <property type="entry name" value="Classic Zinc Finger"/>
    <property type="match status" value="7"/>
</dbReference>
<evidence type="ECO:0000256" key="5">
    <source>
        <dbReference type="ARBA" id="ARBA00022723"/>
    </source>
</evidence>
<dbReference type="PROSITE" id="PS00028">
    <property type="entry name" value="ZINC_FINGER_C2H2_1"/>
    <property type="match status" value="9"/>
</dbReference>
<accession>A0A9L0RVD6</accession>
<feature type="compositionally biased region" description="Basic and acidic residues" evidence="15">
    <location>
        <begin position="695"/>
        <end position="710"/>
    </location>
</feature>
<dbReference type="FunFam" id="3.30.160.60:FF:001792">
    <property type="entry name" value="Zinc finger and BTB domain-containing 40"/>
    <property type="match status" value="1"/>
</dbReference>
<evidence type="ECO:0000256" key="12">
    <source>
        <dbReference type="ARBA" id="ARBA00023163"/>
    </source>
</evidence>
<dbReference type="PANTHER" id="PTHR24394:SF0">
    <property type="entry name" value="ZINC FINGER AND BTB DOMAIN-CONTAINING PROTEIN 40"/>
    <property type="match status" value="1"/>
</dbReference>
<dbReference type="FunFam" id="3.30.160.60:FF:000954">
    <property type="entry name" value="Zinc finger and BTB domain containing 40"/>
    <property type="match status" value="1"/>
</dbReference>
<keyword evidence="4" id="KW-1017">Isopeptide bond</keyword>
<dbReference type="SMART" id="SM00355">
    <property type="entry name" value="ZnF_C2H2"/>
    <property type="match status" value="11"/>
</dbReference>
<evidence type="ECO:0000313" key="19">
    <source>
        <dbReference type="Proteomes" id="UP000002281"/>
    </source>
</evidence>
<dbReference type="SUPFAM" id="SSF57667">
    <property type="entry name" value="beta-beta-alpha zinc fingers"/>
    <property type="match status" value="5"/>
</dbReference>
<dbReference type="FunFam" id="3.30.160.60:FF:000645">
    <property type="entry name" value="Zinc finger and BTB domain containing 40"/>
    <property type="match status" value="1"/>
</dbReference>
<evidence type="ECO:0000256" key="10">
    <source>
        <dbReference type="ARBA" id="ARBA00023015"/>
    </source>
</evidence>
<evidence type="ECO:0000259" key="17">
    <source>
        <dbReference type="PROSITE" id="PS50157"/>
    </source>
</evidence>
<dbReference type="Pfam" id="PF00651">
    <property type="entry name" value="BTB"/>
    <property type="match status" value="1"/>
</dbReference>
<keyword evidence="9" id="KW-0832">Ubl conjugation</keyword>
<feature type="domain" description="C2H2-type" evidence="17">
    <location>
        <begin position="955"/>
        <end position="977"/>
    </location>
</feature>
<keyword evidence="6" id="KW-0677">Repeat</keyword>
<feature type="domain" description="BTB" evidence="16">
    <location>
        <begin position="24"/>
        <end position="87"/>
    </location>
</feature>
<evidence type="ECO:0000256" key="11">
    <source>
        <dbReference type="ARBA" id="ARBA00023125"/>
    </source>
</evidence>
<evidence type="ECO:0000256" key="3">
    <source>
        <dbReference type="ARBA" id="ARBA00006991"/>
    </source>
</evidence>
<feature type="domain" description="C2H2-type" evidence="17">
    <location>
        <begin position="1024"/>
        <end position="1052"/>
    </location>
</feature>
<dbReference type="FunFam" id="3.30.160.60:FF:001061">
    <property type="entry name" value="zinc finger and BTB domain-containing protein 40"/>
    <property type="match status" value="1"/>
</dbReference>
<keyword evidence="19" id="KW-1185">Reference proteome</keyword>
<proteinExistence type="inferred from homology"/>
<evidence type="ECO:0000256" key="4">
    <source>
        <dbReference type="ARBA" id="ARBA00022499"/>
    </source>
</evidence>
<evidence type="ECO:0000256" key="8">
    <source>
        <dbReference type="ARBA" id="ARBA00022833"/>
    </source>
</evidence>
<feature type="domain" description="C2H2-type" evidence="17">
    <location>
        <begin position="927"/>
        <end position="954"/>
    </location>
</feature>
<evidence type="ECO:0000313" key="18">
    <source>
        <dbReference type="Ensembl" id="ENSECAP00000065758.1"/>
    </source>
</evidence>
<dbReference type="PROSITE" id="PS50157">
    <property type="entry name" value="ZINC_FINGER_C2H2_2"/>
    <property type="match status" value="9"/>
</dbReference>
<comment type="subcellular location">
    <subcellularLocation>
        <location evidence="2">Nucleus</location>
    </subcellularLocation>
</comment>
<evidence type="ECO:0000256" key="6">
    <source>
        <dbReference type="ARBA" id="ARBA00022737"/>
    </source>
</evidence>
<dbReference type="InterPro" id="IPR011333">
    <property type="entry name" value="SKP1/BTB/POZ_sf"/>
</dbReference>
<dbReference type="InterPro" id="IPR030404">
    <property type="entry name" value="ZBTB40_BTB_POZ_dom"/>
</dbReference>
<dbReference type="GO" id="GO:0003677">
    <property type="term" value="F:DNA binding"/>
    <property type="evidence" value="ECO:0007669"/>
    <property type="project" value="UniProtKB-KW"/>
</dbReference>
<dbReference type="Pfam" id="PF12874">
    <property type="entry name" value="zf-met"/>
    <property type="match status" value="1"/>
</dbReference>
<dbReference type="CDD" id="cd18225">
    <property type="entry name" value="BTB_POZ_ZBTB40"/>
    <property type="match status" value="1"/>
</dbReference>